<dbReference type="InterPro" id="IPR038763">
    <property type="entry name" value="DHH_sf"/>
</dbReference>
<dbReference type="KEGG" id="sku:Sulku_2514"/>
<protein>
    <recommendedName>
        <fullName evidence="2">Single-stranded-DNA-specific exonuclease RecJ</fullName>
    </recommendedName>
</protein>
<dbReference type="eggNOG" id="COG0608">
    <property type="taxonomic scope" value="Bacteria"/>
</dbReference>
<feature type="domain" description="DDH" evidence="6">
    <location>
        <begin position="60"/>
        <end position="185"/>
    </location>
</feature>
<keyword evidence="3" id="KW-0540">Nuclease</keyword>
<keyword evidence="4 9" id="KW-0378">Hydrolase</keyword>
<feature type="domain" description="RecJ OB" evidence="8">
    <location>
        <begin position="427"/>
        <end position="530"/>
    </location>
</feature>
<accession>E4TZE6</accession>
<evidence type="ECO:0000259" key="7">
    <source>
        <dbReference type="Pfam" id="PF02272"/>
    </source>
</evidence>
<evidence type="ECO:0000256" key="3">
    <source>
        <dbReference type="ARBA" id="ARBA00022722"/>
    </source>
</evidence>
<dbReference type="GO" id="GO:0003676">
    <property type="term" value="F:nucleic acid binding"/>
    <property type="evidence" value="ECO:0007669"/>
    <property type="project" value="InterPro"/>
</dbReference>
<dbReference type="InterPro" id="IPR051673">
    <property type="entry name" value="SSDNA_exonuclease_RecJ"/>
</dbReference>
<evidence type="ECO:0000313" key="10">
    <source>
        <dbReference type="Proteomes" id="UP000008721"/>
    </source>
</evidence>
<evidence type="ECO:0000256" key="1">
    <source>
        <dbReference type="ARBA" id="ARBA00005915"/>
    </source>
</evidence>
<evidence type="ECO:0000313" key="9">
    <source>
        <dbReference type="EMBL" id="ADR35173.1"/>
    </source>
</evidence>
<dbReference type="InterPro" id="IPR001667">
    <property type="entry name" value="DDH_dom"/>
</dbReference>
<dbReference type="GO" id="GO:0006310">
    <property type="term" value="P:DNA recombination"/>
    <property type="evidence" value="ECO:0007669"/>
    <property type="project" value="InterPro"/>
</dbReference>
<sequence>MPTRILPEVPLLDHTALGSFLASRFESQSEKLSDIPHPSNLKDAQKGADRLARAIRNHERIALVGDYDVDGVTSTAIVKRFFDLISYPLITTIPNRFSDGYGVSKNVLERLDADVIFTVDNGINAIEAAEVCKTRGIDLIITDHHTPGDTLPNAYAIINPKQSDCPYPFKEICGAQVGWLFMGLLKQELNLSIDMRQFFPFLALAIIADVMPLVGINRAIVKTGLDMMQTSSLSPFVMIRDFLNRSAVSSEDIAFQIAPRINSAGRLEDASIALEFLMADTTEKAYHQFELLTALNTLRKETEAQTTAEAMLHVNPKEQIIVVAGEHWNEGVVGIVASRLVNHFQKPAIVLSVHNGIAKGSGRSIGNVDLYSLIKSQEKHLQKFGGHKMAAGLSMSSDAIEAFRLGINEAAKQINPADFIPHSDIIGELEHEMINFQLLELLERFEPYGEGNPRPRFLIREADVVTVKLFGSDQSHSRLELRPSRLSPKTLELIAFRRTLECPENKKMSCSYTVNKNEWNGRVSIQLMVERVF</sequence>
<dbReference type="AlphaFoldDB" id="E4TZE6"/>
<dbReference type="GO" id="GO:0006281">
    <property type="term" value="P:DNA repair"/>
    <property type="evidence" value="ECO:0007669"/>
    <property type="project" value="InterPro"/>
</dbReference>
<dbReference type="PANTHER" id="PTHR30255:SF2">
    <property type="entry name" value="SINGLE-STRANDED-DNA-SPECIFIC EXONUCLEASE RECJ"/>
    <property type="match status" value="1"/>
</dbReference>
<proteinExistence type="inferred from homology"/>
<dbReference type="STRING" id="709032.Sulku_2514"/>
<name>E4TZE6_SULKY</name>
<dbReference type="EMBL" id="CP002355">
    <property type="protein sequence ID" value="ADR35173.1"/>
    <property type="molecule type" value="Genomic_DNA"/>
</dbReference>
<dbReference type="Pfam" id="PF02272">
    <property type="entry name" value="DHHA1"/>
    <property type="match status" value="1"/>
</dbReference>
<dbReference type="Gene3D" id="3.90.1640.30">
    <property type="match status" value="1"/>
</dbReference>
<dbReference type="InterPro" id="IPR004610">
    <property type="entry name" value="RecJ"/>
</dbReference>
<dbReference type="OrthoDB" id="9809852at2"/>
<dbReference type="InterPro" id="IPR003156">
    <property type="entry name" value="DHHA1_dom"/>
</dbReference>
<dbReference type="SUPFAM" id="SSF64182">
    <property type="entry name" value="DHH phosphoesterases"/>
    <property type="match status" value="1"/>
</dbReference>
<dbReference type="InterPro" id="IPR041122">
    <property type="entry name" value="RecJ_OB"/>
</dbReference>
<evidence type="ECO:0000259" key="6">
    <source>
        <dbReference type="Pfam" id="PF01368"/>
    </source>
</evidence>
<dbReference type="GO" id="GO:0008409">
    <property type="term" value="F:5'-3' exonuclease activity"/>
    <property type="evidence" value="ECO:0007669"/>
    <property type="project" value="InterPro"/>
</dbReference>
<evidence type="ECO:0000256" key="5">
    <source>
        <dbReference type="ARBA" id="ARBA00022839"/>
    </source>
</evidence>
<dbReference type="Proteomes" id="UP000008721">
    <property type="component" value="Chromosome"/>
</dbReference>
<dbReference type="Gene3D" id="3.10.310.30">
    <property type="match status" value="1"/>
</dbReference>
<organism evidence="9 10">
    <name type="scientific">Sulfuricurvum kujiense (strain ATCC BAA-921 / DSM 16994 / JCM 11577 / YK-1)</name>
    <dbReference type="NCBI Taxonomy" id="709032"/>
    <lineage>
        <taxon>Bacteria</taxon>
        <taxon>Pseudomonadati</taxon>
        <taxon>Campylobacterota</taxon>
        <taxon>Epsilonproteobacteria</taxon>
        <taxon>Campylobacterales</taxon>
        <taxon>Sulfurimonadaceae</taxon>
        <taxon>Sulfuricurvum</taxon>
    </lineage>
</organism>
<keyword evidence="10" id="KW-1185">Reference proteome</keyword>
<dbReference type="RefSeq" id="WP_013461370.1">
    <property type="nucleotide sequence ID" value="NC_014762.1"/>
</dbReference>
<dbReference type="NCBIfam" id="TIGR00644">
    <property type="entry name" value="recJ"/>
    <property type="match status" value="1"/>
</dbReference>
<dbReference type="HOGENOM" id="CLU_009736_5_3_7"/>
<feature type="domain" description="DHHA1" evidence="7">
    <location>
        <begin position="319"/>
        <end position="411"/>
    </location>
</feature>
<gene>
    <name evidence="9" type="ordered locus">Sulku_2514</name>
</gene>
<dbReference type="Pfam" id="PF17768">
    <property type="entry name" value="RecJ_OB"/>
    <property type="match status" value="1"/>
</dbReference>
<evidence type="ECO:0000256" key="4">
    <source>
        <dbReference type="ARBA" id="ARBA00022801"/>
    </source>
</evidence>
<keyword evidence="5 9" id="KW-0269">Exonuclease</keyword>
<reference evidence="9 10" key="1">
    <citation type="journal article" date="2012" name="Stand. Genomic Sci.">
        <title>Complete genome sequence of the sulfur compounds oxidizing chemolithoautotroph Sulfuricurvum kujiense type strain (YK-1(T)).</title>
        <authorList>
            <person name="Han C."/>
            <person name="Kotsyurbenko O."/>
            <person name="Chertkov O."/>
            <person name="Held B."/>
            <person name="Lapidus A."/>
            <person name="Nolan M."/>
            <person name="Lucas S."/>
            <person name="Hammon N."/>
            <person name="Deshpande S."/>
            <person name="Cheng J.F."/>
            <person name="Tapia R."/>
            <person name="Goodwin L.A."/>
            <person name="Pitluck S."/>
            <person name="Liolios K."/>
            <person name="Pagani I."/>
            <person name="Ivanova N."/>
            <person name="Mavromatis K."/>
            <person name="Mikhailova N."/>
            <person name="Pati A."/>
            <person name="Chen A."/>
            <person name="Palaniappan K."/>
            <person name="Land M."/>
            <person name="Hauser L."/>
            <person name="Chang Y.J."/>
            <person name="Jeffries C.D."/>
            <person name="Brambilla E.M."/>
            <person name="Rohde M."/>
            <person name="Spring S."/>
            <person name="Sikorski J."/>
            <person name="Goker M."/>
            <person name="Woyke T."/>
            <person name="Bristow J."/>
            <person name="Eisen J.A."/>
            <person name="Markowitz V."/>
            <person name="Hugenholtz P."/>
            <person name="Kyrpides N.C."/>
            <person name="Klenk H.P."/>
            <person name="Detter J.C."/>
        </authorList>
    </citation>
    <scope>NUCLEOTIDE SEQUENCE [LARGE SCALE GENOMIC DNA]</scope>
    <source>
        <strain evidence="10">ATCC BAA-921 / DSM 16994 / JCM 11577 / YK-1</strain>
    </source>
</reference>
<dbReference type="Pfam" id="PF01368">
    <property type="entry name" value="DHH"/>
    <property type="match status" value="1"/>
</dbReference>
<dbReference type="PANTHER" id="PTHR30255">
    <property type="entry name" value="SINGLE-STRANDED-DNA-SPECIFIC EXONUCLEASE RECJ"/>
    <property type="match status" value="1"/>
</dbReference>
<evidence type="ECO:0000259" key="8">
    <source>
        <dbReference type="Pfam" id="PF17768"/>
    </source>
</evidence>
<comment type="similarity">
    <text evidence="1">Belongs to the RecJ family.</text>
</comment>
<evidence type="ECO:0000256" key="2">
    <source>
        <dbReference type="ARBA" id="ARBA00019841"/>
    </source>
</evidence>